<dbReference type="AlphaFoldDB" id="A0A915EVJ3"/>
<reference evidence="2" key="1">
    <citation type="submission" date="2022-11" db="UniProtKB">
        <authorList>
            <consortium name="WormBaseParasite"/>
        </authorList>
    </citation>
    <scope>IDENTIFICATION</scope>
</reference>
<accession>A0A915EVJ3</accession>
<sequence length="121" mass="13976">MTERKRKLFPLTTKDGMGGVGGRCIAPGSWSPPSTLLTRGWSSHHWRMMVATATGQMWFWANPAPTGPVAAFVFVQREREKEQFRREGYRQRLLEMALQTIRYAGEGTEHYLLLLWCMEGW</sequence>
<keyword evidence="1" id="KW-1185">Reference proteome</keyword>
<evidence type="ECO:0000313" key="2">
    <source>
        <dbReference type="WBParaSite" id="jg9456"/>
    </source>
</evidence>
<proteinExistence type="predicted"/>
<evidence type="ECO:0000313" key="1">
    <source>
        <dbReference type="Proteomes" id="UP000887574"/>
    </source>
</evidence>
<organism evidence="1 2">
    <name type="scientific">Ditylenchus dipsaci</name>
    <dbReference type="NCBI Taxonomy" id="166011"/>
    <lineage>
        <taxon>Eukaryota</taxon>
        <taxon>Metazoa</taxon>
        <taxon>Ecdysozoa</taxon>
        <taxon>Nematoda</taxon>
        <taxon>Chromadorea</taxon>
        <taxon>Rhabditida</taxon>
        <taxon>Tylenchina</taxon>
        <taxon>Tylenchomorpha</taxon>
        <taxon>Sphaerularioidea</taxon>
        <taxon>Anguinidae</taxon>
        <taxon>Anguininae</taxon>
        <taxon>Ditylenchus</taxon>
    </lineage>
</organism>
<protein>
    <submittedName>
        <fullName evidence="2">N-acetyltransferase domain-containing protein</fullName>
    </submittedName>
</protein>
<name>A0A915EVJ3_9BILA</name>
<dbReference type="Proteomes" id="UP000887574">
    <property type="component" value="Unplaced"/>
</dbReference>
<dbReference type="WBParaSite" id="jg9456">
    <property type="protein sequence ID" value="jg9456"/>
    <property type="gene ID" value="jg9456"/>
</dbReference>